<sequence>MVASMLEDALALGMTEATLRERVGAGVARARALDAAWGFELKAIVALSVFFDPNFLEREPIAAIFHERALSLEAKLRLITTLLLPRS</sequence>
<dbReference type="Proteomes" id="UP000075502">
    <property type="component" value="Unassembled WGS sequence"/>
</dbReference>
<reference evidence="1 2" key="1">
    <citation type="submission" date="2014-02" db="EMBL/GenBank/DDBJ databases">
        <title>The small core and large imbalanced accessory genome model reveals a collaborative survival strategy of Sorangium cellulosum strains in nature.</title>
        <authorList>
            <person name="Han K."/>
            <person name="Peng R."/>
            <person name="Blom J."/>
            <person name="Li Y.-Z."/>
        </authorList>
    </citation>
    <scope>NUCLEOTIDE SEQUENCE [LARGE SCALE GENOMIC DNA]</scope>
    <source>
        <strain evidence="1 2">So0007-03</strain>
    </source>
</reference>
<dbReference type="EMBL" id="JEME01000861">
    <property type="protein sequence ID" value="KYG08809.1"/>
    <property type="molecule type" value="Genomic_DNA"/>
</dbReference>
<evidence type="ECO:0000313" key="1">
    <source>
        <dbReference type="EMBL" id="KYG08809.1"/>
    </source>
</evidence>
<comment type="caution">
    <text evidence="1">The sequence shown here is derived from an EMBL/GenBank/DDBJ whole genome shotgun (WGS) entry which is preliminary data.</text>
</comment>
<organism evidence="1 2">
    <name type="scientific">Sorangium cellulosum</name>
    <name type="common">Polyangium cellulosum</name>
    <dbReference type="NCBI Taxonomy" id="56"/>
    <lineage>
        <taxon>Bacteria</taxon>
        <taxon>Pseudomonadati</taxon>
        <taxon>Myxococcota</taxon>
        <taxon>Polyangia</taxon>
        <taxon>Polyangiales</taxon>
        <taxon>Polyangiaceae</taxon>
        <taxon>Sorangium</taxon>
    </lineage>
</organism>
<dbReference type="AlphaFoldDB" id="A0A150TVU1"/>
<name>A0A150TVU1_SORCE</name>
<proteinExistence type="predicted"/>
<evidence type="ECO:0000313" key="2">
    <source>
        <dbReference type="Proteomes" id="UP000075502"/>
    </source>
</evidence>
<protein>
    <submittedName>
        <fullName evidence="1">Uncharacterized protein</fullName>
    </submittedName>
</protein>
<accession>A0A150TVU1</accession>
<gene>
    <name evidence="1" type="ORF">BE21_21370</name>
</gene>